<dbReference type="SMART" id="SM00304">
    <property type="entry name" value="HAMP"/>
    <property type="match status" value="1"/>
</dbReference>
<dbReference type="InterPro" id="IPR003594">
    <property type="entry name" value="HATPase_dom"/>
</dbReference>
<dbReference type="Gene3D" id="3.30.565.10">
    <property type="entry name" value="Histidine kinase-like ATPase, C-terminal domain"/>
    <property type="match status" value="1"/>
</dbReference>
<feature type="transmembrane region" description="Helical" evidence="9">
    <location>
        <begin position="20"/>
        <end position="46"/>
    </location>
</feature>
<keyword evidence="8 9" id="KW-0472">Membrane</keyword>
<proteinExistence type="predicted"/>
<dbReference type="InterPro" id="IPR036890">
    <property type="entry name" value="HATPase_C_sf"/>
</dbReference>
<dbReference type="OrthoDB" id="9809348at2"/>
<dbReference type="GO" id="GO:0000155">
    <property type="term" value="F:phosphorelay sensor kinase activity"/>
    <property type="evidence" value="ECO:0007669"/>
    <property type="project" value="InterPro"/>
</dbReference>
<sequence>MALRKLDRSYRVLFFKDKPLSIQLFFLSALLVIIPMLVVGLISYHWSSNVIETQALGYNLEVLNQVKSHMEYYMRSFIGSAIKILNSPEMISFLRQVSDGQTVDSATAQGVLREMMFLAPEISNIYLSLDHRGSIQAVDRYDYPLTDFSQEYWFPLMSNREEHSTLVTRIVHMQGRPEPVLSLIRRVISPQTLEPMGLLIIDINFRRLQEIAQNFNVSDRSFFIIDTDGRYVYHPDKSMVGKPIKSGLLDVIRSAMPETLLNIDEEQQYIIVSNSGHLDWTFLVTIPYGEVKNEVLSIGKGISLTVIITLIIAYLLGLAYSTTIIQPVRNLQKLMREVETGHLKGEVEVCSRDEIGQLSRGFNKMVIRLAGLVEEVYLSRVRETEAKLAQKELEIKVMQAQVNPHFIGNSLETIRGMAMEKGARDIATMAGTLGLLLRYNLRQGTNVVKLHEEVTRLETYFKIQHYRFGDMVTHLINMPEWALNQQVVKFCLQPLVENCFLHGIDRKSKRMTIFITAERENENSFLIHITDTGNGIPKEKLEHIHEVLHTNVASYSEHIGLVNVHSRIKYVFGNEFGIQISSLPGAGTKVSLRLPLTNLEGEIS</sequence>
<keyword evidence="4" id="KW-0808">Transferase</keyword>
<accession>A0A154BT22</accession>
<dbReference type="PANTHER" id="PTHR34220">
    <property type="entry name" value="SENSOR HISTIDINE KINASE YPDA"/>
    <property type="match status" value="1"/>
</dbReference>
<evidence type="ECO:0000259" key="10">
    <source>
        <dbReference type="PROSITE" id="PS50885"/>
    </source>
</evidence>
<evidence type="ECO:0000256" key="8">
    <source>
        <dbReference type="ARBA" id="ARBA00023136"/>
    </source>
</evidence>
<dbReference type="GO" id="GO:0005886">
    <property type="term" value="C:plasma membrane"/>
    <property type="evidence" value="ECO:0007669"/>
    <property type="project" value="UniProtKB-SubCell"/>
</dbReference>
<protein>
    <recommendedName>
        <fullName evidence="10">HAMP domain-containing protein</fullName>
    </recommendedName>
</protein>
<reference evidence="11 12" key="1">
    <citation type="submission" date="2016-02" db="EMBL/GenBank/DDBJ databases">
        <title>Anaerosporomusa subterraneum gen. nov., sp. nov., a spore-forming obligate anaerobe isolated from saprolite.</title>
        <authorList>
            <person name="Choi J.K."/>
            <person name="Shah M."/>
            <person name="Yee N."/>
        </authorList>
    </citation>
    <scope>NUCLEOTIDE SEQUENCE [LARGE SCALE GENOMIC DNA]</scope>
    <source>
        <strain evidence="11 12">RU4</strain>
    </source>
</reference>
<keyword evidence="3" id="KW-0597">Phosphoprotein</keyword>
<organism evidence="11 12">
    <name type="scientific">Anaerosporomusa subterranea</name>
    <dbReference type="NCBI Taxonomy" id="1794912"/>
    <lineage>
        <taxon>Bacteria</taxon>
        <taxon>Bacillati</taxon>
        <taxon>Bacillota</taxon>
        <taxon>Negativicutes</taxon>
        <taxon>Acetonemataceae</taxon>
        <taxon>Anaerosporomusa</taxon>
    </lineage>
</organism>
<comment type="subcellular location">
    <subcellularLocation>
        <location evidence="1">Cell membrane</location>
        <topology evidence="1">Multi-pass membrane protein</topology>
    </subcellularLocation>
</comment>
<dbReference type="Pfam" id="PF02518">
    <property type="entry name" value="HATPase_c"/>
    <property type="match status" value="1"/>
</dbReference>
<dbReference type="CDD" id="cd12912">
    <property type="entry name" value="PDC2_MCP_like"/>
    <property type="match status" value="1"/>
</dbReference>
<dbReference type="Gene3D" id="6.10.340.10">
    <property type="match status" value="1"/>
</dbReference>
<dbReference type="CDD" id="cd06225">
    <property type="entry name" value="HAMP"/>
    <property type="match status" value="1"/>
</dbReference>
<dbReference type="Pfam" id="PF02743">
    <property type="entry name" value="dCache_1"/>
    <property type="match status" value="1"/>
</dbReference>
<evidence type="ECO:0000256" key="6">
    <source>
        <dbReference type="ARBA" id="ARBA00022777"/>
    </source>
</evidence>
<evidence type="ECO:0000256" key="7">
    <source>
        <dbReference type="ARBA" id="ARBA00022989"/>
    </source>
</evidence>
<dbReference type="InterPro" id="IPR050640">
    <property type="entry name" value="Bact_2-comp_sensor_kinase"/>
</dbReference>
<dbReference type="AlphaFoldDB" id="A0A154BT22"/>
<evidence type="ECO:0000256" key="9">
    <source>
        <dbReference type="SAM" id="Phobius"/>
    </source>
</evidence>
<evidence type="ECO:0000256" key="5">
    <source>
        <dbReference type="ARBA" id="ARBA00022692"/>
    </source>
</evidence>
<evidence type="ECO:0000313" key="11">
    <source>
        <dbReference type="EMBL" id="KYZ76668.1"/>
    </source>
</evidence>
<evidence type="ECO:0000256" key="2">
    <source>
        <dbReference type="ARBA" id="ARBA00022475"/>
    </source>
</evidence>
<comment type="caution">
    <text evidence="11">The sequence shown here is derived from an EMBL/GenBank/DDBJ whole genome shotgun (WGS) entry which is preliminary data.</text>
</comment>
<dbReference type="Pfam" id="PF06580">
    <property type="entry name" value="His_kinase"/>
    <property type="match status" value="1"/>
</dbReference>
<evidence type="ECO:0000256" key="1">
    <source>
        <dbReference type="ARBA" id="ARBA00004651"/>
    </source>
</evidence>
<dbReference type="Gene3D" id="3.30.450.20">
    <property type="entry name" value="PAS domain"/>
    <property type="match status" value="2"/>
</dbReference>
<dbReference type="PANTHER" id="PTHR34220:SF7">
    <property type="entry name" value="SENSOR HISTIDINE KINASE YPDA"/>
    <property type="match status" value="1"/>
</dbReference>
<dbReference type="STRING" id="1794912.AXX12_09620"/>
<keyword evidence="2" id="KW-1003">Cell membrane</keyword>
<dbReference type="SUPFAM" id="SSF158472">
    <property type="entry name" value="HAMP domain-like"/>
    <property type="match status" value="1"/>
</dbReference>
<name>A0A154BT22_ANASB</name>
<dbReference type="SMART" id="SM00387">
    <property type="entry name" value="HATPase_c"/>
    <property type="match status" value="1"/>
</dbReference>
<keyword evidence="7 9" id="KW-1133">Transmembrane helix</keyword>
<dbReference type="EMBL" id="LSGP01000017">
    <property type="protein sequence ID" value="KYZ76668.1"/>
    <property type="molecule type" value="Genomic_DNA"/>
</dbReference>
<keyword evidence="12" id="KW-1185">Reference proteome</keyword>
<dbReference type="CDD" id="cd18773">
    <property type="entry name" value="PDC1_HK_sensor"/>
    <property type="match status" value="1"/>
</dbReference>
<dbReference type="RefSeq" id="WP_066242531.1">
    <property type="nucleotide sequence ID" value="NZ_LSGP01000017.1"/>
</dbReference>
<keyword evidence="6" id="KW-0418">Kinase</keyword>
<feature type="domain" description="HAMP" evidence="10">
    <location>
        <begin position="322"/>
        <end position="374"/>
    </location>
</feature>
<evidence type="ECO:0000256" key="3">
    <source>
        <dbReference type="ARBA" id="ARBA00022553"/>
    </source>
</evidence>
<dbReference type="Pfam" id="PF00672">
    <property type="entry name" value="HAMP"/>
    <property type="match status" value="1"/>
</dbReference>
<dbReference type="InterPro" id="IPR010559">
    <property type="entry name" value="Sig_transdc_His_kin_internal"/>
</dbReference>
<dbReference type="PROSITE" id="PS50885">
    <property type="entry name" value="HAMP"/>
    <property type="match status" value="1"/>
</dbReference>
<evidence type="ECO:0000256" key="4">
    <source>
        <dbReference type="ARBA" id="ARBA00022679"/>
    </source>
</evidence>
<dbReference type="InterPro" id="IPR003660">
    <property type="entry name" value="HAMP_dom"/>
</dbReference>
<keyword evidence="5 9" id="KW-0812">Transmembrane</keyword>
<dbReference type="InterPro" id="IPR033479">
    <property type="entry name" value="dCache_1"/>
</dbReference>
<evidence type="ECO:0000313" key="12">
    <source>
        <dbReference type="Proteomes" id="UP000076268"/>
    </source>
</evidence>
<dbReference type="Proteomes" id="UP000076268">
    <property type="component" value="Unassembled WGS sequence"/>
</dbReference>
<feature type="transmembrane region" description="Helical" evidence="9">
    <location>
        <begin position="302"/>
        <end position="325"/>
    </location>
</feature>
<gene>
    <name evidence="11" type="ORF">AXX12_09620</name>
</gene>
<dbReference type="SUPFAM" id="SSF55874">
    <property type="entry name" value="ATPase domain of HSP90 chaperone/DNA topoisomerase II/histidine kinase"/>
    <property type="match status" value="1"/>
</dbReference>